<proteinExistence type="predicted"/>
<evidence type="ECO:0000256" key="1">
    <source>
        <dbReference type="SAM" id="MobiDB-lite"/>
    </source>
</evidence>
<dbReference type="WBParaSite" id="PDA_v2.g5659.t1">
    <property type="protein sequence ID" value="PDA_v2.g5659.t1"/>
    <property type="gene ID" value="PDA_v2.g5659"/>
</dbReference>
<sequence length="154" mass="17082">MFSLTFLFCFKLFTSDQNISKLLEHAAIHFGIKHYSCPECKYHSSEISVVYSHIDKRHPNCASKFPIDSSINENLTAWHKLSCLCFPTLTDAFIEMSRLKSKSKIKRRGGASSAATGNSSNKIGGDGDSVGYLDGESSSSTQKKKHQRNSTLIV</sequence>
<keyword evidence="2" id="KW-1185">Reference proteome</keyword>
<organism evidence="2 3">
    <name type="scientific">Panagrolaimus davidi</name>
    <dbReference type="NCBI Taxonomy" id="227884"/>
    <lineage>
        <taxon>Eukaryota</taxon>
        <taxon>Metazoa</taxon>
        <taxon>Ecdysozoa</taxon>
        <taxon>Nematoda</taxon>
        <taxon>Chromadorea</taxon>
        <taxon>Rhabditida</taxon>
        <taxon>Tylenchina</taxon>
        <taxon>Panagrolaimomorpha</taxon>
        <taxon>Panagrolaimoidea</taxon>
        <taxon>Panagrolaimidae</taxon>
        <taxon>Panagrolaimus</taxon>
    </lineage>
</organism>
<protein>
    <submittedName>
        <fullName evidence="3">C2H2-type domain-containing protein</fullName>
    </submittedName>
</protein>
<reference evidence="3" key="1">
    <citation type="submission" date="2022-11" db="UniProtKB">
        <authorList>
            <consortium name="WormBaseParasite"/>
        </authorList>
    </citation>
    <scope>IDENTIFICATION</scope>
</reference>
<evidence type="ECO:0000313" key="2">
    <source>
        <dbReference type="Proteomes" id="UP000887578"/>
    </source>
</evidence>
<dbReference type="Proteomes" id="UP000887578">
    <property type="component" value="Unplaced"/>
</dbReference>
<feature type="region of interest" description="Disordered" evidence="1">
    <location>
        <begin position="105"/>
        <end position="154"/>
    </location>
</feature>
<accession>A0A914QPB5</accession>
<dbReference type="Gene3D" id="3.30.160.60">
    <property type="entry name" value="Classic Zinc Finger"/>
    <property type="match status" value="1"/>
</dbReference>
<evidence type="ECO:0000313" key="3">
    <source>
        <dbReference type="WBParaSite" id="PDA_v2.g5659.t1"/>
    </source>
</evidence>
<name>A0A914QPB5_9BILA</name>
<dbReference type="AlphaFoldDB" id="A0A914QPB5"/>
<feature type="compositionally biased region" description="Low complexity" evidence="1">
    <location>
        <begin position="110"/>
        <end position="121"/>
    </location>
</feature>